<accession>A0A0J7NZB3</accession>
<evidence type="ECO:0000256" key="2">
    <source>
        <dbReference type="ARBA" id="ARBA00022840"/>
    </source>
</evidence>
<dbReference type="PROSITE" id="PS50011">
    <property type="entry name" value="PROTEIN_KINASE_DOM"/>
    <property type="match status" value="1"/>
</dbReference>
<dbReference type="PANTHER" id="PTHR24347">
    <property type="entry name" value="SERINE/THREONINE-PROTEIN KINASE"/>
    <property type="match status" value="1"/>
</dbReference>
<evidence type="ECO:0000259" key="4">
    <source>
        <dbReference type="PROSITE" id="PS50011"/>
    </source>
</evidence>
<dbReference type="Pfam" id="PF00498">
    <property type="entry name" value="FHA"/>
    <property type="match status" value="1"/>
</dbReference>
<evidence type="ECO:0000313" key="6">
    <source>
        <dbReference type="Proteomes" id="UP000036403"/>
    </source>
</evidence>
<dbReference type="STRING" id="67767.A0A0J7NZB3"/>
<dbReference type="OrthoDB" id="40902at2759"/>
<proteinExistence type="predicted"/>
<gene>
    <name evidence="5" type="ORF">RF55_1920</name>
</gene>
<organism evidence="5 6">
    <name type="scientific">Lasius niger</name>
    <name type="common">Black garden ant</name>
    <dbReference type="NCBI Taxonomy" id="67767"/>
    <lineage>
        <taxon>Eukaryota</taxon>
        <taxon>Metazoa</taxon>
        <taxon>Ecdysozoa</taxon>
        <taxon>Arthropoda</taxon>
        <taxon>Hexapoda</taxon>
        <taxon>Insecta</taxon>
        <taxon>Pterygota</taxon>
        <taxon>Neoptera</taxon>
        <taxon>Endopterygota</taxon>
        <taxon>Hymenoptera</taxon>
        <taxon>Apocrita</taxon>
        <taxon>Aculeata</taxon>
        <taxon>Formicoidea</taxon>
        <taxon>Formicidae</taxon>
        <taxon>Formicinae</taxon>
        <taxon>Lasius</taxon>
        <taxon>Lasius</taxon>
    </lineage>
</organism>
<dbReference type="SUPFAM" id="SSF49879">
    <property type="entry name" value="SMAD/FHA domain"/>
    <property type="match status" value="1"/>
</dbReference>
<dbReference type="SMART" id="SM00240">
    <property type="entry name" value="FHA"/>
    <property type="match status" value="1"/>
</dbReference>
<keyword evidence="5" id="KW-0418">Kinase</keyword>
<dbReference type="FunFam" id="1.10.510.10:FF:000571">
    <property type="entry name" value="Maternal embryonic leucine zipper kinase"/>
    <property type="match status" value="1"/>
</dbReference>
<dbReference type="EMBL" id="LBMM01000692">
    <property type="protein sequence ID" value="KMQ97735.1"/>
    <property type="molecule type" value="Genomic_DNA"/>
</dbReference>
<dbReference type="GO" id="GO:0005524">
    <property type="term" value="F:ATP binding"/>
    <property type="evidence" value="ECO:0007669"/>
    <property type="project" value="UniProtKB-KW"/>
</dbReference>
<dbReference type="Gene3D" id="1.10.510.10">
    <property type="entry name" value="Transferase(Phosphotransferase) domain 1"/>
    <property type="match status" value="1"/>
</dbReference>
<evidence type="ECO:0000259" key="3">
    <source>
        <dbReference type="PROSITE" id="PS50006"/>
    </source>
</evidence>
<dbReference type="Pfam" id="PF00069">
    <property type="entry name" value="Pkinase"/>
    <property type="match status" value="1"/>
</dbReference>
<dbReference type="Gene3D" id="2.60.200.20">
    <property type="match status" value="1"/>
</dbReference>
<dbReference type="SMART" id="SM00220">
    <property type="entry name" value="S_TKc"/>
    <property type="match status" value="1"/>
</dbReference>
<dbReference type="PROSITE" id="PS00108">
    <property type="entry name" value="PROTEIN_KINASE_ST"/>
    <property type="match status" value="1"/>
</dbReference>
<name>A0A0J7NZB3_LASNI</name>
<evidence type="ECO:0000313" key="5">
    <source>
        <dbReference type="EMBL" id="KMQ97735.1"/>
    </source>
</evidence>
<dbReference type="SUPFAM" id="SSF56112">
    <property type="entry name" value="Protein kinase-like (PK-like)"/>
    <property type="match status" value="1"/>
</dbReference>
<dbReference type="AlphaFoldDB" id="A0A0J7NZB3"/>
<dbReference type="InterPro" id="IPR008984">
    <property type="entry name" value="SMAD_FHA_dom_sf"/>
</dbReference>
<dbReference type="InterPro" id="IPR008271">
    <property type="entry name" value="Ser/Thr_kinase_AS"/>
</dbReference>
<comment type="caution">
    <text evidence="5">The sequence shown here is derived from an EMBL/GenBank/DDBJ whole genome shotgun (WGS) entry which is preliminary data.</text>
</comment>
<keyword evidence="5" id="KW-0808">Transferase</keyword>
<dbReference type="PROSITE" id="PS50006">
    <property type="entry name" value="FHA_DOMAIN"/>
    <property type="match status" value="1"/>
</dbReference>
<feature type="domain" description="Protein kinase" evidence="4">
    <location>
        <begin position="163"/>
        <end position="427"/>
    </location>
</feature>
<dbReference type="Proteomes" id="UP000036403">
    <property type="component" value="Unassembled WGS sequence"/>
</dbReference>
<keyword evidence="1" id="KW-0547">Nucleotide-binding</keyword>
<dbReference type="InterPro" id="IPR000253">
    <property type="entry name" value="FHA_dom"/>
</dbReference>
<dbReference type="InterPro" id="IPR000719">
    <property type="entry name" value="Prot_kinase_dom"/>
</dbReference>
<feature type="domain" description="FHA" evidence="3">
    <location>
        <begin position="56"/>
        <end position="118"/>
    </location>
</feature>
<reference evidence="5 6" key="1">
    <citation type="submission" date="2015-04" db="EMBL/GenBank/DDBJ databases">
        <title>Lasius niger genome sequencing.</title>
        <authorList>
            <person name="Konorov E.A."/>
            <person name="Nikitin M.A."/>
            <person name="Kirill M.V."/>
            <person name="Chang P."/>
        </authorList>
    </citation>
    <scope>NUCLEOTIDE SEQUENCE [LARGE SCALE GENOMIC DNA]</scope>
    <source>
        <tissue evidence="5">Whole</tissue>
    </source>
</reference>
<dbReference type="GO" id="GO:0004672">
    <property type="term" value="F:protein kinase activity"/>
    <property type="evidence" value="ECO:0007669"/>
    <property type="project" value="InterPro"/>
</dbReference>
<sequence length="478" mass="54734">MASQEQIPCSLPDTQNADAVIQSQEVLSQDPTLVVWGRLCPKRIPLKSLEMVKESYTMGRSTSCDLILTSNEIQLRWLNIISKVHFRIVRERIKNSNEFVIYLEDMSHNGTFVDKVKVGRGNRVIIENNSEIAVAQKNFSIYVFMNIMSDNSCELPLQLKQMYALGRKLGAGACGEVRLLFTKDGSKRFAVKIIQMNNLSNENNRFNNPSYIKNEVEILKRLRHPCIIQMENIYDTPTTMYIILELMEGGELFDKIKSKSKLSEPCAKLIFYQVVLAVHYLHKQGITHRDLKPENILLKDDSDSPLVKVSDFGLSKLVDAKTMMKTFCGTPMYVAPEILANLGRGSYTKQVDVWSLGVILYVCLSGVVPFNVQNVTLEQQIRRGRYEFPSSRFGHVSYDAIELIKCMMTVDPTRRITVPEILLHPWLRDQRMREEVNMLISHMETDENAPPLNILINRREADPEMIPGIMIKRARVMV</sequence>
<evidence type="ECO:0000256" key="1">
    <source>
        <dbReference type="ARBA" id="ARBA00022741"/>
    </source>
</evidence>
<dbReference type="InterPro" id="IPR011009">
    <property type="entry name" value="Kinase-like_dom_sf"/>
</dbReference>
<dbReference type="CDD" id="cd22666">
    <property type="entry name" value="FHA_CHK2"/>
    <property type="match status" value="1"/>
</dbReference>
<keyword evidence="2" id="KW-0067">ATP-binding</keyword>
<dbReference type="PaxDb" id="67767-A0A0J7NZB3"/>
<protein>
    <submittedName>
        <fullName evidence="5">Serine threonine-protein kinase chk2</fullName>
    </submittedName>
</protein>
<keyword evidence="6" id="KW-1185">Reference proteome</keyword>